<keyword evidence="4" id="KW-1185">Reference proteome</keyword>
<sequence>MTGDDTSDAAADRPVRVFLSYSRKDRTRAIKVVNALEANGLSVWWDGMLEVGQAFAHSTETALETADAVVVLWSQTAIQSHWVRDEATRGRDRGCMVPVSLDGAQPPLGFRQIQYIKLDKWRGKANAREFVDLVHAIHTTAGSPNSQLNFSAAAAPASRGLSRRGVLALGASGAALLGGLAVWKGGWLTGQDILNSVAVLPFRNLSGDPAQVYFSDGLSEELRTMLSLNRGLEVAAETSSSQLSEQGKTPGEIADALKVAYVLDGSVRRAGDLLRITARLIDGKTGFEKWAQSFDRKADDVLAVQSEIATYVADALAAQVTTTTAGSGRTGNAKAFDAYLRGRALIKQAASEQTDRAGLAAFEQAVALDPKFALAHASRATALAVIASSYAAGGESAALVRKALEAARMAVRLAPDMAEGQFALGYVLAVVKLDLRGAQLPYSRAVELGFGNADILTAYGDFATNIGRFDDARKTIDRALRLDPVNPSVQRSAALLAFFSRDYAAAQTAFSAALALNTKVGVIHGFLGHTLLITGKTAEALDHYGQEPLALLRLTGQAIAEMKLYGEEAGEARLAELIKEFGTNSAYQQVQIFAQWGRRDAALAALDQAMTLIDSGLAQLRNDPLLDPIRPSPRMAAALQKLGFS</sequence>
<dbReference type="PROSITE" id="PS50005">
    <property type="entry name" value="TPR"/>
    <property type="match status" value="1"/>
</dbReference>
<name>A0ABV6PFU7_9SPHN</name>
<dbReference type="RefSeq" id="WP_379479467.1">
    <property type="nucleotide sequence ID" value="NZ_JBHLTL010000001.1"/>
</dbReference>
<dbReference type="Pfam" id="PF13181">
    <property type="entry name" value="TPR_8"/>
    <property type="match status" value="1"/>
</dbReference>
<dbReference type="SUPFAM" id="SSF52200">
    <property type="entry name" value="Toll/Interleukin receptor TIR domain"/>
    <property type="match status" value="1"/>
</dbReference>
<dbReference type="Gene3D" id="3.40.50.10140">
    <property type="entry name" value="Toll/interleukin-1 receptor homology (TIR) domain"/>
    <property type="match status" value="1"/>
</dbReference>
<proteinExistence type="predicted"/>
<organism evidence="3 4">
    <name type="scientific">Novosphingobium aquiterrae</name>
    <dbReference type="NCBI Taxonomy" id="624388"/>
    <lineage>
        <taxon>Bacteria</taxon>
        <taxon>Pseudomonadati</taxon>
        <taxon>Pseudomonadota</taxon>
        <taxon>Alphaproteobacteria</taxon>
        <taxon>Sphingomonadales</taxon>
        <taxon>Sphingomonadaceae</taxon>
        <taxon>Novosphingobium</taxon>
    </lineage>
</organism>
<keyword evidence="1" id="KW-0802">TPR repeat</keyword>
<feature type="domain" description="TIR" evidence="2">
    <location>
        <begin position="17"/>
        <end position="123"/>
    </location>
</feature>
<dbReference type="SUPFAM" id="SSF48452">
    <property type="entry name" value="TPR-like"/>
    <property type="match status" value="1"/>
</dbReference>
<dbReference type="Pfam" id="PF13676">
    <property type="entry name" value="TIR_2"/>
    <property type="match status" value="1"/>
</dbReference>
<accession>A0ABV6PFU7</accession>
<dbReference type="InterPro" id="IPR019734">
    <property type="entry name" value="TPR_rpt"/>
</dbReference>
<dbReference type="InterPro" id="IPR011990">
    <property type="entry name" value="TPR-like_helical_dom_sf"/>
</dbReference>
<dbReference type="Gene3D" id="3.40.50.10610">
    <property type="entry name" value="ABC-type transport auxiliary lipoprotein component"/>
    <property type="match status" value="1"/>
</dbReference>
<evidence type="ECO:0000259" key="2">
    <source>
        <dbReference type="Pfam" id="PF13676"/>
    </source>
</evidence>
<dbReference type="InterPro" id="IPR000157">
    <property type="entry name" value="TIR_dom"/>
</dbReference>
<evidence type="ECO:0000313" key="4">
    <source>
        <dbReference type="Proteomes" id="UP001589943"/>
    </source>
</evidence>
<protein>
    <submittedName>
        <fullName evidence="3">TIR domain-containing protein</fullName>
    </submittedName>
</protein>
<dbReference type="InterPro" id="IPR035897">
    <property type="entry name" value="Toll_tir_struct_dom_sf"/>
</dbReference>
<dbReference type="Gene3D" id="1.25.40.10">
    <property type="entry name" value="Tetratricopeptide repeat domain"/>
    <property type="match status" value="2"/>
</dbReference>
<reference evidence="3 4" key="1">
    <citation type="submission" date="2024-09" db="EMBL/GenBank/DDBJ databases">
        <authorList>
            <person name="Sun Q."/>
            <person name="Mori K."/>
        </authorList>
    </citation>
    <scope>NUCLEOTIDE SEQUENCE [LARGE SCALE GENOMIC DNA]</scope>
    <source>
        <strain evidence="3 4">NCAIM B.02537</strain>
    </source>
</reference>
<evidence type="ECO:0000313" key="3">
    <source>
        <dbReference type="EMBL" id="MFC0587948.1"/>
    </source>
</evidence>
<dbReference type="EMBL" id="JBHLTL010000001">
    <property type="protein sequence ID" value="MFC0587948.1"/>
    <property type="molecule type" value="Genomic_DNA"/>
</dbReference>
<comment type="caution">
    <text evidence="3">The sequence shown here is derived from an EMBL/GenBank/DDBJ whole genome shotgun (WGS) entry which is preliminary data.</text>
</comment>
<feature type="repeat" description="TPR" evidence="1">
    <location>
        <begin position="453"/>
        <end position="486"/>
    </location>
</feature>
<gene>
    <name evidence="3" type="ORF">ACFFF7_00815</name>
</gene>
<dbReference type="Proteomes" id="UP001589943">
    <property type="component" value="Unassembled WGS sequence"/>
</dbReference>
<evidence type="ECO:0000256" key="1">
    <source>
        <dbReference type="PROSITE-ProRule" id="PRU00339"/>
    </source>
</evidence>